<dbReference type="InterPro" id="IPR005149">
    <property type="entry name" value="Tscrpt_reg_PadR_N"/>
</dbReference>
<feature type="domain" description="Transcription regulator PadR N-terminal" evidence="1">
    <location>
        <begin position="7"/>
        <end position="80"/>
    </location>
</feature>
<dbReference type="InterPro" id="IPR036390">
    <property type="entry name" value="WH_DNA-bd_sf"/>
</dbReference>
<dbReference type="OrthoDB" id="3186544at2"/>
<gene>
    <name evidence="2" type="ORF">GA0111570_103248</name>
</gene>
<organism evidence="2 3">
    <name type="scientific">Raineyella antarctica</name>
    <dbReference type="NCBI Taxonomy" id="1577474"/>
    <lineage>
        <taxon>Bacteria</taxon>
        <taxon>Bacillati</taxon>
        <taxon>Actinomycetota</taxon>
        <taxon>Actinomycetes</taxon>
        <taxon>Propionibacteriales</taxon>
        <taxon>Propionibacteriaceae</taxon>
        <taxon>Raineyella</taxon>
    </lineage>
</organism>
<protein>
    <submittedName>
        <fullName evidence="2">Transcriptional regulator PadR-like family protein</fullName>
    </submittedName>
</protein>
<evidence type="ECO:0000313" key="2">
    <source>
        <dbReference type="EMBL" id="SDB81269.1"/>
    </source>
</evidence>
<evidence type="ECO:0000259" key="1">
    <source>
        <dbReference type="Pfam" id="PF03551"/>
    </source>
</evidence>
<dbReference type="RefSeq" id="WP_092607825.1">
    <property type="nucleotide sequence ID" value="NZ_FMYF01000003.1"/>
</dbReference>
<dbReference type="Gene3D" id="1.10.10.10">
    <property type="entry name" value="Winged helix-like DNA-binding domain superfamily/Winged helix DNA-binding domain"/>
    <property type="match status" value="1"/>
</dbReference>
<dbReference type="SUPFAM" id="SSF46785">
    <property type="entry name" value="Winged helix' DNA-binding domain"/>
    <property type="match status" value="1"/>
</dbReference>
<keyword evidence="3" id="KW-1185">Reference proteome</keyword>
<proteinExistence type="predicted"/>
<dbReference type="AlphaFoldDB" id="A0A1G6GHA1"/>
<dbReference type="STRING" id="1577474.GA0111570_103248"/>
<dbReference type="Proteomes" id="UP000199086">
    <property type="component" value="Unassembled WGS sequence"/>
</dbReference>
<evidence type="ECO:0000313" key="3">
    <source>
        <dbReference type="Proteomes" id="UP000199086"/>
    </source>
</evidence>
<dbReference type="PANTHER" id="PTHR43252">
    <property type="entry name" value="TRANSCRIPTIONAL REGULATOR YQJI"/>
    <property type="match status" value="1"/>
</dbReference>
<dbReference type="PANTHER" id="PTHR43252:SF4">
    <property type="entry name" value="TRANSCRIPTIONAL REGULATORY PROTEIN"/>
    <property type="match status" value="1"/>
</dbReference>
<reference evidence="2 3" key="1">
    <citation type="submission" date="2016-06" db="EMBL/GenBank/DDBJ databases">
        <authorList>
            <person name="Olsen C.W."/>
            <person name="Carey S."/>
            <person name="Hinshaw L."/>
            <person name="Karasin A.I."/>
        </authorList>
    </citation>
    <scope>NUCLEOTIDE SEQUENCE [LARGE SCALE GENOMIC DNA]</scope>
    <source>
        <strain evidence="2 3">LZ-22</strain>
    </source>
</reference>
<sequence length="188" mass="21445">MSLKHAVLGVLEATPMTGYDLKRFFDASMGWLWSAKHSQIYPLLATLESEGLVDAEEGIRGEAQRRVVYRLTAAGRAELESWIATVHPLPGERDPFLLQAVFFDMIDDDQVRTVLVAYRDEQFELYRDAEAHSLALAAGETPLIRERLRVRPEQADRIRAMKARAFRARADVAKVRWQWAEDYLADLG</sequence>
<name>A0A1G6GHA1_9ACTN</name>
<dbReference type="Pfam" id="PF03551">
    <property type="entry name" value="PadR"/>
    <property type="match status" value="1"/>
</dbReference>
<dbReference type="EMBL" id="FMYF01000003">
    <property type="protein sequence ID" value="SDB81269.1"/>
    <property type="molecule type" value="Genomic_DNA"/>
</dbReference>
<accession>A0A1G6GHA1</accession>
<dbReference type="InterPro" id="IPR036388">
    <property type="entry name" value="WH-like_DNA-bd_sf"/>
</dbReference>